<sequence length="80" mass="9280">ETDDIDGIMPLSPFTAQRVDYSLHRLSHYTATRPVHFQNYVLFTNYQFYIDEFCALARRLMAEGGGGYERFIEPGNLITE</sequence>
<evidence type="ECO:0000313" key="2">
    <source>
        <dbReference type="Proteomes" id="UP001156141"/>
    </source>
</evidence>
<dbReference type="Gene3D" id="3.40.50.1580">
    <property type="entry name" value="Nucleoside phosphorylase domain"/>
    <property type="match status" value="1"/>
</dbReference>
<comment type="caution">
    <text evidence="1">The sequence shown here is derived from an EMBL/GenBank/DDBJ whole genome shotgun (WGS) entry which is preliminary data.</text>
</comment>
<name>A0ABS9RNA3_9FLAO</name>
<feature type="non-terminal residue" evidence="1">
    <location>
        <position position="80"/>
    </location>
</feature>
<dbReference type="SUPFAM" id="SSF53167">
    <property type="entry name" value="Purine and uridine phosphorylases"/>
    <property type="match status" value="1"/>
</dbReference>
<proteinExistence type="predicted"/>
<reference evidence="1" key="1">
    <citation type="submission" date="2022-02" db="EMBL/GenBank/DDBJ databases">
        <title>Aestuariibaculum sp., a marine bacterium isolated from sediment in Guangxi.</title>
        <authorList>
            <person name="Ying J."/>
        </authorList>
    </citation>
    <scope>NUCLEOTIDE SEQUENCE</scope>
    <source>
        <strain evidence="1">L182</strain>
    </source>
</reference>
<organism evidence="1 2">
    <name type="scientific">Aestuariibaculum lutulentum</name>
    <dbReference type="NCBI Taxonomy" id="2920935"/>
    <lineage>
        <taxon>Bacteria</taxon>
        <taxon>Pseudomonadati</taxon>
        <taxon>Bacteroidota</taxon>
        <taxon>Flavobacteriia</taxon>
        <taxon>Flavobacteriales</taxon>
        <taxon>Flavobacteriaceae</taxon>
    </lineage>
</organism>
<dbReference type="InterPro" id="IPR035994">
    <property type="entry name" value="Nucleoside_phosphorylase_sf"/>
</dbReference>
<feature type="non-terminal residue" evidence="1">
    <location>
        <position position="1"/>
    </location>
</feature>
<accession>A0ABS9RNA3</accession>
<evidence type="ECO:0000313" key="1">
    <source>
        <dbReference type="EMBL" id="MCH4554421.1"/>
    </source>
</evidence>
<gene>
    <name evidence="1" type="ORF">MKW35_17505</name>
</gene>
<dbReference type="Proteomes" id="UP001156141">
    <property type="component" value="Unassembled WGS sequence"/>
</dbReference>
<protein>
    <recommendedName>
        <fullName evidence="3">AMP nucleosidase</fullName>
    </recommendedName>
</protein>
<dbReference type="EMBL" id="JAKVQD010000343">
    <property type="protein sequence ID" value="MCH4554421.1"/>
    <property type="molecule type" value="Genomic_DNA"/>
</dbReference>
<keyword evidence="2" id="KW-1185">Reference proteome</keyword>
<evidence type="ECO:0008006" key="3">
    <source>
        <dbReference type="Google" id="ProtNLM"/>
    </source>
</evidence>